<organism evidence="3 4">
    <name type="scientific">Pichia sorbitophila (strain ATCC MYA-4447 / BCRC 22081 / CBS 7064 / NBRC 10061 / NRRL Y-12695)</name>
    <name type="common">Hybrid yeast</name>
    <dbReference type="NCBI Taxonomy" id="559304"/>
    <lineage>
        <taxon>Eukaryota</taxon>
        <taxon>Fungi</taxon>
        <taxon>Dikarya</taxon>
        <taxon>Ascomycota</taxon>
        <taxon>Saccharomycotina</taxon>
        <taxon>Pichiomycetes</taxon>
        <taxon>Debaryomycetaceae</taxon>
        <taxon>Millerozyma</taxon>
    </lineage>
</organism>
<dbReference type="InterPro" id="IPR032675">
    <property type="entry name" value="LRR_dom_sf"/>
</dbReference>
<dbReference type="HOGENOM" id="CLU_050723_0_0_1"/>
<keyword evidence="4" id="KW-1185">Reference proteome</keyword>
<name>G8Y199_PICSO</name>
<dbReference type="Gene3D" id="3.80.10.10">
    <property type="entry name" value="Ribonuclease Inhibitor"/>
    <property type="match status" value="1"/>
</dbReference>
<dbReference type="Pfam" id="PF13516">
    <property type="entry name" value="LRR_6"/>
    <property type="match status" value="2"/>
</dbReference>
<dbReference type="PANTHER" id="PTHR15454">
    <property type="entry name" value="NISCHARIN RELATED"/>
    <property type="match status" value="1"/>
</dbReference>
<dbReference type="eggNOG" id="ENOG502QQ5H">
    <property type="taxonomic scope" value="Eukaryota"/>
</dbReference>
<reference evidence="3 4" key="1">
    <citation type="journal article" date="2012" name="G3 (Bethesda)">
        <title>Pichia sorbitophila, an interspecies yeast hybrid reveals early steps of genome resolution following polyploidization.</title>
        <authorList>
            <person name="Leh Louis V."/>
            <person name="Despons L."/>
            <person name="Friedrich A."/>
            <person name="Martin T."/>
            <person name="Durrens P."/>
            <person name="Casaregola S."/>
            <person name="Neuveglise C."/>
            <person name="Fairhead C."/>
            <person name="Marck C."/>
            <person name="Cruz J.A."/>
            <person name="Straub M.L."/>
            <person name="Kugler V."/>
            <person name="Sacerdot C."/>
            <person name="Uzunov Z."/>
            <person name="Thierry A."/>
            <person name="Weiss S."/>
            <person name="Bleykasten C."/>
            <person name="De Montigny J."/>
            <person name="Jacques N."/>
            <person name="Jung P."/>
            <person name="Lemaire M."/>
            <person name="Mallet S."/>
            <person name="Morel G."/>
            <person name="Richard G.F."/>
            <person name="Sarkar A."/>
            <person name="Savel G."/>
            <person name="Schacherer J."/>
            <person name="Seret M.L."/>
            <person name="Talla E."/>
            <person name="Samson G."/>
            <person name="Jubin C."/>
            <person name="Poulain J."/>
            <person name="Vacherie B."/>
            <person name="Barbe V."/>
            <person name="Pelletier E."/>
            <person name="Sherman D.J."/>
            <person name="Westhof E."/>
            <person name="Weissenbach J."/>
            <person name="Baret P.V."/>
            <person name="Wincker P."/>
            <person name="Gaillardin C."/>
            <person name="Dujon B."/>
            <person name="Souciet J.L."/>
        </authorList>
    </citation>
    <scope>NUCLEOTIDE SEQUENCE [LARGE SCALE GENOMIC DNA]</scope>
    <source>
        <strain evidence="4">ATCC MYA-4447 / BCRC 22081 / CBS 7064 / NBRC 10061 / NRRL Y-12695</strain>
    </source>
</reference>
<accession>G8Y199</accession>
<dbReference type="Proteomes" id="UP000005222">
    <property type="component" value="Chromosome N"/>
</dbReference>
<dbReference type="InParanoid" id="G8Y199"/>
<dbReference type="GO" id="GO:0005737">
    <property type="term" value="C:cytoplasm"/>
    <property type="evidence" value="ECO:0007669"/>
    <property type="project" value="TreeGrafter"/>
</dbReference>
<keyword evidence="2" id="KW-0677">Repeat</keyword>
<evidence type="ECO:0000256" key="1">
    <source>
        <dbReference type="ARBA" id="ARBA00022614"/>
    </source>
</evidence>
<dbReference type="PROSITE" id="PS51450">
    <property type="entry name" value="LRR"/>
    <property type="match status" value="2"/>
</dbReference>
<protein>
    <submittedName>
        <fullName evidence="3">Piso0_005100 protein</fullName>
    </submittedName>
</protein>
<keyword evidence="1" id="KW-0433">Leucine-rich repeat</keyword>
<dbReference type="SUPFAM" id="SSF52058">
    <property type="entry name" value="L domain-like"/>
    <property type="match status" value="1"/>
</dbReference>
<dbReference type="AlphaFoldDB" id="G8Y199"/>
<dbReference type="EMBL" id="FO082046">
    <property type="protein sequence ID" value="CCE86602.1"/>
    <property type="molecule type" value="Genomic_DNA"/>
</dbReference>
<dbReference type="SMART" id="SM00364">
    <property type="entry name" value="LRR_BAC"/>
    <property type="match status" value="4"/>
</dbReference>
<evidence type="ECO:0000313" key="4">
    <source>
        <dbReference type="Proteomes" id="UP000005222"/>
    </source>
</evidence>
<dbReference type="PANTHER" id="PTHR15454:SF56">
    <property type="entry name" value="PROTEIN PHOSPHATASE 1 REGULATORY SUBUNIT 7-RELATED"/>
    <property type="match status" value="1"/>
</dbReference>
<dbReference type="OrthoDB" id="676979at2759"/>
<evidence type="ECO:0000313" key="3">
    <source>
        <dbReference type="EMBL" id="CCE86602.1"/>
    </source>
</evidence>
<evidence type="ECO:0000256" key="2">
    <source>
        <dbReference type="ARBA" id="ARBA00022737"/>
    </source>
</evidence>
<dbReference type="InterPro" id="IPR001611">
    <property type="entry name" value="Leu-rich_rpt"/>
</dbReference>
<proteinExistence type="predicted"/>
<sequence length="440" mass="50559">MDIDTQHSQTDKDTTAMLDRLFRLPVEVFAHIVAQLTDDDLARLFELEKLVLNRENDGAYTEVRKIALQARFLGKRLVITNGKFPSKHLVGANRQELLPLRVLAYFMHERLVIKPRDITFSLLDFASIETYNYVFEFTRLFLPYVTTFTDNFNFHLVASEHSARNRDTFMALVNAFGFLNVKVKNFSLTFEGKSCACENSFNIGTDYLNQLCIEHLKLNMFDSNWVLDHFMSYSHTSHSGCNGLNSLDLSYNAVDDEKLSLLKLPKTLRSLNLSNNNLTVVSNRNINFTELIYLNKLDLSNNNIISIDVRSEGPSNLLSLNLSCNSITSCSFLHSRYFDNLRYLDVSRNLLTKVSSLPPRIESLSLCGNYLHSLLDNIDGFTFPITLVRLNLSWCKIRRSQDDLHINEVISHLINTENLHNLKFIEIDTIYSPSPKECTR</sequence>
<dbReference type="STRING" id="559304.G8Y199"/>
<gene>
    <name evidence="3" type="primary">Piso0_005100</name>
    <name evidence="3" type="ORF">GNLVRS01_PISO0N07845g</name>
</gene>